<feature type="transmembrane region" description="Helical" evidence="10">
    <location>
        <begin position="295"/>
        <end position="319"/>
    </location>
</feature>
<evidence type="ECO:0000256" key="6">
    <source>
        <dbReference type="ARBA" id="ARBA00022840"/>
    </source>
</evidence>
<evidence type="ECO:0000313" key="13">
    <source>
        <dbReference type="EMBL" id="MBT9288460.1"/>
    </source>
</evidence>
<accession>A0A947D0F1</accession>
<evidence type="ECO:0000256" key="3">
    <source>
        <dbReference type="ARBA" id="ARBA00022448"/>
    </source>
</evidence>
<feature type="region of interest" description="Disordered" evidence="9">
    <location>
        <begin position="623"/>
        <end position="646"/>
    </location>
</feature>
<sequence>MTSTDTGVSAPAVEPEDDKAALPPRLERPMLVQLGVLIRDMVGSGKGAGIVVLMGALVAILIGNMVGQVLLNTWNGQFFDAIQKKDLAGFWTQLAAFLRIAGLLLCLVVAQTWLQEMLKMRIRARLSAMLLDRWLKPRHAYWLGFAGERGAAADQRLQEDTRLFADFTTELGVGLLQSTLLLFTFTGVLWGLSTNVTFNIGGETWQIPGYMVWVAILYAGLGSGLTWLVGRPLIALNTERYAREADFRFALVRVSENAEGVALHGGEADERRNLDGSLGLVLSAMRRLSGALSRLTWITSGYGWLAMVVPVVAAAPGYFSGDLSFGSLMMVVGAFTQVQTALRYFVDQFPRIADWRSAVARVTTFRDTLKDLEEDIGSQETLTVETHPDGKLVFTDVALSLIDGRTVIDEMSAEIAPGERVLITGESGSGKSTLFRAVAGLWPWGSGTVQVPPAEDQMFMPQRPYMPLGSLRQALCYPSGPDRFTDEEIAAAMERCQLGEFVDRLDQEDRWDKSLSLGQQQRVAFARVLLHRPKWIFMDEATSALDDHSQTAMLSLFLEELEGTTLLSIAHRPGVEEFHTRTLLIARRDGGTRLFGKASRPVEKRHGRRWTGKVARLLKREPSAGRASAVLTRPRRDTERPITYTQ</sequence>
<dbReference type="PROSITE" id="PS00675">
    <property type="entry name" value="SIGMA54_INTERACT_1"/>
    <property type="match status" value="1"/>
</dbReference>
<dbReference type="Pfam" id="PF06472">
    <property type="entry name" value="ABC_membrane_2"/>
    <property type="match status" value="1"/>
</dbReference>
<feature type="domain" description="ABC transporter" evidence="11">
    <location>
        <begin position="392"/>
        <end position="614"/>
    </location>
</feature>
<keyword evidence="5" id="KW-0547">Nucleotide-binding</keyword>
<dbReference type="EMBL" id="JAHHZF010000002">
    <property type="protein sequence ID" value="MBT9288460.1"/>
    <property type="molecule type" value="Genomic_DNA"/>
</dbReference>
<keyword evidence="14" id="KW-1185">Reference proteome</keyword>
<comment type="subcellular location">
    <subcellularLocation>
        <location evidence="1">Cell membrane</location>
        <topology evidence="1">Multi-pass membrane protein</topology>
    </subcellularLocation>
</comment>
<dbReference type="GO" id="GO:0005886">
    <property type="term" value="C:plasma membrane"/>
    <property type="evidence" value="ECO:0007669"/>
    <property type="project" value="UniProtKB-SubCell"/>
</dbReference>
<dbReference type="RefSeq" id="WP_261967145.1">
    <property type="nucleotide sequence ID" value="NZ_JAHHZF010000002.1"/>
</dbReference>
<keyword evidence="8 10" id="KW-0472">Membrane</keyword>
<feature type="transmembrane region" description="Helical" evidence="10">
    <location>
        <begin position="171"/>
        <end position="190"/>
    </location>
</feature>
<dbReference type="InterPro" id="IPR027417">
    <property type="entry name" value="P-loop_NTPase"/>
</dbReference>
<name>A0A947D0F1_9HYPH</name>
<dbReference type="InterPro" id="IPR050835">
    <property type="entry name" value="ABC_transporter_sub-D"/>
</dbReference>
<evidence type="ECO:0000256" key="2">
    <source>
        <dbReference type="ARBA" id="ARBA00005417"/>
    </source>
</evidence>
<dbReference type="SMART" id="SM00382">
    <property type="entry name" value="AAA"/>
    <property type="match status" value="1"/>
</dbReference>
<dbReference type="Gene3D" id="1.20.1560.10">
    <property type="entry name" value="ABC transporter type 1, transmembrane domain"/>
    <property type="match status" value="1"/>
</dbReference>
<dbReference type="InterPro" id="IPR017871">
    <property type="entry name" value="ABC_transporter-like_CS"/>
</dbReference>
<dbReference type="InterPro" id="IPR025662">
    <property type="entry name" value="Sigma_54_int_dom_ATP-bd_1"/>
</dbReference>
<feature type="domain" description="ABC transmembrane type-1" evidence="12">
    <location>
        <begin position="56"/>
        <end position="354"/>
    </location>
</feature>
<keyword evidence="4 10" id="KW-0812">Transmembrane</keyword>
<dbReference type="Pfam" id="PF00005">
    <property type="entry name" value="ABC_tran"/>
    <property type="match status" value="1"/>
</dbReference>
<feature type="transmembrane region" description="Helical" evidence="10">
    <location>
        <begin position="210"/>
        <end position="230"/>
    </location>
</feature>
<feature type="transmembrane region" description="Helical" evidence="10">
    <location>
        <begin position="90"/>
        <end position="114"/>
    </location>
</feature>
<evidence type="ECO:0000256" key="10">
    <source>
        <dbReference type="SAM" id="Phobius"/>
    </source>
</evidence>
<dbReference type="GO" id="GO:0016887">
    <property type="term" value="F:ATP hydrolysis activity"/>
    <property type="evidence" value="ECO:0007669"/>
    <property type="project" value="InterPro"/>
</dbReference>
<proteinExistence type="inferred from homology"/>
<comment type="caution">
    <text evidence="13">The sequence shown here is derived from an EMBL/GenBank/DDBJ whole genome shotgun (WGS) entry which is preliminary data.</text>
</comment>
<dbReference type="GO" id="GO:0005524">
    <property type="term" value="F:ATP binding"/>
    <property type="evidence" value="ECO:0007669"/>
    <property type="project" value="UniProtKB-KW"/>
</dbReference>
<reference evidence="13 14" key="1">
    <citation type="submission" date="2021-06" db="EMBL/GenBank/DDBJ databases">
        <authorList>
            <person name="Grouzdev D.S."/>
            <person name="Koziaeva V."/>
        </authorList>
    </citation>
    <scope>NUCLEOTIDE SEQUENCE [LARGE SCALE GENOMIC DNA]</scope>
    <source>
        <strain evidence="13 14">22</strain>
    </source>
</reference>
<gene>
    <name evidence="13" type="ORF">KL771_03310</name>
</gene>
<evidence type="ECO:0000256" key="4">
    <source>
        <dbReference type="ARBA" id="ARBA00022692"/>
    </source>
</evidence>
<evidence type="ECO:0000259" key="11">
    <source>
        <dbReference type="PROSITE" id="PS50893"/>
    </source>
</evidence>
<dbReference type="SUPFAM" id="SSF52540">
    <property type="entry name" value="P-loop containing nucleoside triphosphate hydrolases"/>
    <property type="match status" value="1"/>
</dbReference>
<dbReference type="InterPro" id="IPR003439">
    <property type="entry name" value="ABC_transporter-like_ATP-bd"/>
</dbReference>
<dbReference type="Proteomes" id="UP000766595">
    <property type="component" value="Unassembled WGS sequence"/>
</dbReference>
<dbReference type="PROSITE" id="PS50929">
    <property type="entry name" value="ABC_TM1F"/>
    <property type="match status" value="1"/>
</dbReference>
<feature type="transmembrane region" description="Helical" evidence="10">
    <location>
        <begin position="48"/>
        <end position="70"/>
    </location>
</feature>
<protein>
    <submittedName>
        <fullName evidence="13">ABC transporter ATP-binding protein/permease</fullName>
    </submittedName>
</protein>
<keyword evidence="7 10" id="KW-1133">Transmembrane helix</keyword>
<keyword evidence="6 13" id="KW-0067">ATP-binding</keyword>
<evidence type="ECO:0000256" key="5">
    <source>
        <dbReference type="ARBA" id="ARBA00022741"/>
    </source>
</evidence>
<dbReference type="InterPro" id="IPR011527">
    <property type="entry name" value="ABC1_TM_dom"/>
</dbReference>
<dbReference type="CDD" id="cd03223">
    <property type="entry name" value="ABCD_peroxisomal_ALDP"/>
    <property type="match status" value="1"/>
</dbReference>
<evidence type="ECO:0000256" key="1">
    <source>
        <dbReference type="ARBA" id="ARBA00004651"/>
    </source>
</evidence>
<keyword evidence="3" id="KW-0813">Transport</keyword>
<comment type="similarity">
    <text evidence="2">Belongs to the ABC transporter superfamily.</text>
</comment>
<evidence type="ECO:0000256" key="8">
    <source>
        <dbReference type="ARBA" id="ARBA00023136"/>
    </source>
</evidence>
<dbReference type="AlphaFoldDB" id="A0A947D0F1"/>
<dbReference type="PROSITE" id="PS50893">
    <property type="entry name" value="ABC_TRANSPORTER_2"/>
    <property type="match status" value="1"/>
</dbReference>
<dbReference type="SUPFAM" id="SSF90123">
    <property type="entry name" value="ABC transporter transmembrane region"/>
    <property type="match status" value="1"/>
</dbReference>
<dbReference type="PROSITE" id="PS00211">
    <property type="entry name" value="ABC_TRANSPORTER_1"/>
    <property type="match status" value="1"/>
</dbReference>
<dbReference type="InterPro" id="IPR036640">
    <property type="entry name" value="ABC1_TM_sf"/>
</dbReference>
<dbReference type="GO" id="GO:0140359">
    <property type="term" value="F:ABC-type transporter activity"/>
    <property type="evidence" value="ECO:0007669"/>
    <property type="project" value="InterPro"/>
</dbReference>
<dbReference type="PANTHER" id="PTHR11384:SF59">
    <property type="entry name" value="LYSOSOMAL COBALAMIN TRANSPORTER ABCD4"/>
    <property type="match status" value="1"/>
</dbReference>
<dbReference type="InterPro" id="IPR003593">
    <property type="entry name" value="AAA+_ATPase"/>
</dbReference>
<evidence type="ECO:0000256" key="7">
    <source>
        <dbReference type="ARBA" id="ARBA00022989"/>
    </source>
</evidence>
<dbReference type="Gene3D" id="3.40.50.300">
    <property type="entry name" value="P-loop containing nucleotide triphosphate hydrolases"/>
    <property type="match status" value="1"/>
</dbReference>
<organism evidence="13 14">
    <name type="scientific">Prosthecodimorpha staleyi</name>
    <dbReference type="NCBI Taxonomy" id="2840188"/>
    <lineage>
        <taxon>Bacteria</taxon>
        <taxon>Pseudomonadati</taxon>
        <taxon>Pseudomonadota</taxon>
        <taxon>Alphaproteobacteria</taxon>
        <taxon>Hyphomicrobiales</taxon>
        <taxon>Ancalomicrobiaceae</taxon>
        <taxon>Prosthecodimorpha</taxon>
    </lineage>
</organism>
<evidence type="ECO:0000259" key="12">
    <source>
        <dbReference type="PROSITE" id="PS50929"/>
    </source>
</evidence>
<dbReference type="PANTHER" id="PTHR11384">
    <property type="entry name" value="ATP-BINDING CASSETTE, SUB-FAMILY D MEMBER"/>
    <property type="match status" value="1"/>
</dbReference>
<evidence type="ECO:0000256" key="9">
    <source>
        <dbReference type="SAM" id="MobiDB-lite"/>
    </source>
</evidence>
<evidence type="ECO:0000313" key="14">
    <source>
        <dbReference type="Proteomes" id="UP000766595"/>
    </source>
</evidence>